<dbReference type="InterPro" id="IPR017226">
    <property type="entry name" value="BHMT-like"/>
</dbReference>
<dbReference type="Pfam" id="PF02574">
    <property type="entry name" value="S-methyl_trans"/>
    <property type="match status" value="1"/>
</dbReference>
<comment type="caution">
    <text evidence="10">The sequence shown here is derived from an EMBL/GenBank/DDBJ whole genome shotgun (WGS) entry which is preliminary data.</text>
</comment>
<keyword evidence="6" id="KW-0170">Cobalt</keyword>
<gene>
    <name evidence="10" type="ORF">A2519_15590</name>
</gene>
<dbReference type="PIRSF" id="PIRSF037505">
    <property type="entry name" value="Betaine_HMT"/>
    <property type="match status" value="1"/>
</dbReference>
<comment type="cofactor">
    <cofactor evidence="7">
        <name>Zn(2+)</name>
        <dbReference type="ChEBI" id="CHEBI:29105"/>
    </cofactor>
    <text evidence="7">Binds 1 zinc ion per subunit.</text>
</comment>
<feature type="binding site" evidence="7 8">
    <location>
        <position position="208"/>
    </location>
    <ligand>
        <name>Zn(2+)</name>
        <dbReference type="ChEBI" id="CHEBI:29105"/>
    </ligand>
</feature>
<dbReference type="GO" id="GO:0032259">
    <property type="term" value="P:methylation"/>
    <property type="evidence" value="ECO:0007669"/>
    <property type="project" value="UniProtKB-KW"/>
</dbReference>
<proteinExistence type="inferred from homology"/>
<organism evidence="10 11">
    <name type="scientific">Candidatus Raymondbacteria bacterium RIFOXYD12_FULL_49_13</name>
    <dbReference type="NCBI Taxonomy" id="1817890"/>
    <lineage>
        <taxon>Bacteria</taxon>
        <taxon>Raymondiibacteriota</taxon>
    </lineage>
</organism>
<keyword evidence="2 8" id="KW-0489">Methyltransferase</keyword>
<dbReference type="PROSITE" id="PS50970">
    <property type="entry name" value="HCY"/>
    <property type="match status" value="1"/>
</dbReference>
<feature type="binding site" evidence="7 8">
    <location>
        <position position="273"/>
    </location>
    <ligand>
        <name>Zn(2+)</name>
        <dbReference type="ChEBI" id="CHEBI:29105"/>
    </ligand>
</feature>
<feature type="domain" description="Hcy-binding" evidence="9">
    <location>
        <begin position="2"/>
        <end position="288"/>
    </location>
</feature>
<keyword evidence="3 8" id="KW-0808">Transferase</keyword>
<evidence type="ECO:0000259" key="9">
    <source>
        <dbReference type="PROSITE" id="PS50970"/>
    </source>
</evidence>
<dbReference type="GO" id="GO:0008270">
    <property type="term" value="F:zinc ion binding"/>
    <property type="evidence" value="ECO:0007669"/>
    <property type="project" value="InterPro"/>
</dbReference>
<dbReference type="EMBL" id="MFYX01000090">
    <property type="protein sequence ID" value="OGK03431.1"/>
    <property type="molecule type" value="Genomic_DNA"/>
</dbReference>
<evidence type="ECO:0000256" key="5">
    <source>
        <dbReference type="ARBA" id="ARBA00022723"/>
    </source>
</evidence>
<keyword evidence="4" id="KW-0949">S-adenosyl-L-methionine</keyword>
<reference evidence="10 11" key="1">
    <citation type="journal article" date="2016" name="Nat. Commun.">
        <title>Thousands of microbial genomes shed light on interconnected biogeochemical processes in an aquifer system.</title>
        <authorList>
            <person name="Anantharaman K."/>
            <person name="Brown C.T."/>
            <person name="Hug L.A."/>
            <person name="Sharon I."/>
            <person name="Castelle C.J."/>
            <person name="Probst A.J."/>
            <person name="Thomas B.C."/>
            <person name="Singh A."/>
            <person name="Wilkins M.J."/>
            <person name="Karaoz U."/>
            <person name="Brodie E.L."/>
            <person name="Williams K.H."/>
            <person name="Hubbard S.S."/>
            <person name="Banfield J.F."/>
        </authorList>
    </citation>
    <scope>NUCLEOTIDE SEQUENCE [LARGE SCALE GENOMIC DNA]</scope>
</reference>
<dbReference type="InterPro" id="IPR050554">
    <property type="entry name" value="Met_Synthase/Corrinoid"/>
</dbReference>
<dbReference type="GO" id="GO:0008705">
    <property type="term" value="F:methionine synthase activity"/>
    <property type="evidence" value="ECO:0007669"/>
    <property type="project" value="TreeGrafter"/>
</dbReference>
<dbReference type="AlphaFoldDB" id="A0A1F7F9Z7"/>
<dbReference type="GO" id="GO:0005829">
    <property type="term" value="C:cytosol"/>
    <property type="evidence" value="ECO:0007669"/>
    <property type="project" value="TreeGrafter"/>
</dbReference>
<evidence type="ECO:0000256" key="1">
    <source>
        <dbReference type="ARBA" id="ARBA00010398"/>
    </source>
</evidence>
<comment type="similarity">
    <text evidence="1">Belongs to the vitamin-B12 dependent methionine synthase family.</text>
</comment>
<dbReference type="GO" id="GO:0050667">
    <property type="term" value="P:homocysteine metabolic process"/>
    <property type="evidence" value="ECO:0007669"/>
    <property type="project" value="TreeGrafter"/>
</dbReference>
<evidence type="ECO:0000256" key="3">
    <source>
        <dbReference type="ARBA" id="ARBA00022679"/>
    </source>
</evidence>
<protein>
    <recommendedName>
        <fullName evidence="9">Hcy-binding domain-containing protein</fullName>
    </recommendedName>
</protein>
<evidence type="ECO:0000256" key="7">
    <source>
        <dbReference type="PIRSR" id="PIRSR037505-2"/>
    </source>
</evidence>
<dbReference type="SUPFAM" id="SSF82282">
    <property type="entry name" value="Homocysteine S-methyltransferase"/>
    <property type="match status" value="1"/>
</dbReference>
<dbReference type="Gene3D" id="3.20.20.330">
    <property type="entry name" value="Homocysteine-binding-like domain"/>
    <property type="match status" value="1"/>
</dbReference>
<accession>A0A1F7F9Z7</accession>
<evidence type="ECO:0000256" key="6">
    <source>
        <dbReference type="ARBA" id="ARBA00023285"/>
    </source>
</evidence>
<keyword evidence="7 8" id="KW-0862">Zinc</keyword>
<feature type="binding site" evidence="7 8">
    <location>
        <position position="274"/>
    </location>
    <ligand>
        <name>Zn(2+)</name>
        <dbReference type="ChEBI" id="CHEBI:29105"/>
    </ligand>
</feature>
<evidence type="ECO:0000313" key="10">
    <source>
        <dbReference type="EMBL" id="OGK03431.1"/>
    </source>
</evidence>
<dbReference type="PANTHER" id="PTHR45833:SF1">
    <property type="entry name" value="METHIONINE SYNTHASE"/>
    <property type="match status" value="1"/>
</dbReference>
<dbReference type="Proteomes" id="UP000179243">
    <property type="component" value="Unassembled WGS sequence"/>
</dbReference>
<evidence type="ECO:0000313" key="11">
    <source>
        <dbReference type="Proteomes" id="UP000179243"/>
    </source>
</evidence>
<dbReference type="GO" id="GO:0046653">
    <property type="term" value="P:tetrahydrofolate metabolic process"/>
    <property type="evidence" value="ECO:0007669"/>
    <property type="project" value="TreeGrafter"/>
</dbReference>
<dbReference type="InterPro" id="IPR003726">
    <property type="entry name" value="HCY_dom"/>
</dbReference>
<keyword evidence="5 7" id="KW-0479">Metal-binding</keyword>
<evidence type="ECO:0000256" key="2">
    <source>
        <dbReference type="ARBA" id="ARBA00022603"/>
    </source>
</evidence>
<evidence type="ECO:0000256" key="4">
    <source>
        <dbReference type="ARBA" id="ARBA00022691"/>
    </source>
</evidence>
<evidence type="ECO:0000256" key="8">
    <source>
        <dbReference type="PROSITE-ProRule" id="PRU00333"/>
    </source>
</evidence>
<name>A0A1F7F9Z7_UNCRA</name>
<dbReference type="InterPro" id="IPR036589">
    <property type="entry name" value="HCY_dom_sf"/>
</dbReference>
<sequence length="293" mass="30837">MTISVNALLKGGVYFSDGAWGTELMKKGYSIGECPELLNKENPDIVSQVAKSYVAAGSTIILTNTFGGNRIALSKFGLEEQAAELNMLGVSLSREAAQGKALVFASMGPTGKMIAMGEVNPEDLYDAFFEQADSFKKAGAHGIVVETMGDLEEYSAALFAAVATGLPVVGSMSFDSGKDNRFTMMGVSIEQMVRAAEEAGAAMVGANCGVGIENYVSIAEGLLEETDLPIWIKANAGLPQIKNGQTVYTMTPEDFALHARKLVEKGVRVVGGCCGTTPAHIKSLCSATKQTHS</sequence>
<dbReference type="PANTHER" id="PTHR45833">
    <property type="entry name" value="METHIONINE SYNTHASE"/>
    <property type="match status" value="1"/>
</dbReference>